<sequence>MDGSSSSWMEETSYVDGDEEEDFEVEDAVDNEPMHVVEKLYLGSIDAAMNTAALTRCRIAHVLALLGATDAQDCAVVPTGDGDSSAAPVGGADVCIKRTQIAMEDSHEEPLLLRLPSVLEQLELALYV</sequence>
<evidence type="ECO:0000313" key="2">
    <source>
        <dbReference type="EMBL" id="DBA00681.1"/>
    </source>
</evidence>
<dbReference type="AlphaFoldDB" id="A0AAV2Z2R3"/>
<proteinExistence type="predicted"/>
<feature type="region of interest" description="Disordered" evidence="1">
    <location>
        <begin position="1"/>
        <end position="22"/>
    </location>
</feature>
<keyword evidence="3" id="KW-1185">Reference proteome</keyword>
<reference evidence="2" key="1">
    <citation type="submission" date="2022-11" db="EMBL/GenBank/DDBJ databases">
        <authorList>
            <person name="Morgan W.R."/>
            <person name="Tartar A."/>
        </authorList>
    </citation>
    <scope>NUCLEOTIDE SEQUENCE</scope>
    <source>
        <strain evidence="2">ARSEF 373</strain>
    </source>
</reference>
<name>A0AAV2Z2R3_9STRA</name>
<dbReference type="InterPro" id="IPR029021">
    <property type="entry name" value="Prot-tyrosine_phosphatase-like"/>
</dbReference>
<protein>
    <submittedName>
        <fullName evidence="2">Uncharacterized protein</fullName>
    </submittedName>
</protein>
<accession>A0AAV2Z2R3</accession>
<dbReference type="EMBL" id="DAKRPA010000060">
    <property type="protein sequence ID" value="DBA00681.1"/>
    <property type="molecule type" value="Genomic_DNA"/>
</dbReference>
<evidence type="ECO:0000256" key="1">
    <source>
        <dbReference type="SAM" id="MobiDB-lite"/>
    </source>
</evidence>
<dbReference type="Gene3D" id="3.90.190.10">
    <property type="entry name" value="Protein tyrosine phosphatase superfamily"/>
    <property type="match status" value="1"/>
</dbReference>
<gene>
    <name evidence="2" type="ORF">N0F65_003610</name>
</gene>
<comment type="caution">
    <text evidence="2">The sequence shown here is derived from an EMBL/GenBank/DDBJ whole genome shotgun (WGS) entry which is preliminary data.</text>
</comment>
<evidence type="ECO:0000313" key="3">
    <source>
        <dbReference type="Proteomes" id="UP001146120"/>
    </source>
</evidence>
<reference evidence="2" key="2">
    <citation type="journal article" date="2023" name="Microbiol Resour">
        <title>Decontamination and Annotation of the Draft Genome Sequence of the Oomycete Lagenidium giganteum ARSEF 373.</title>
        <authorList>
            <person name="Morgan W.R."/>
            <person name="Tartar A."/>
        </authorList>
    </citation>
    <scope>NUCLEOTIDE SEQUENCE</scope>
    <source>
        <strain evidence="2">ARSEF 373</strain>
    </source>
</reference>
<feature type="compositionally biased region" description="Polar residues" evidence="1">
    <location>
        <begin position="1"/>
        <end position="10"/>
    </location>
</feature>
<dbReference type="Proteomes" id="UP001146120">
    <property type="component" value="Unassembled WGS sequence"/>
</dbReference>
<organism evidence="2 3">
    <name type="scientific">Lagenidium giganteum</name>
    <dbReference type="NCBI Taxonomy" id="4803"/>
    <lineage>
        <taxon>Eukaryota</taxon>
        <taxon>Sar</taxon>
        <taxon>Stramenopiles</taxon>
        <taxon>Oomycota</taxon>
        <taxon>Peronosporomycetes</taxon>
        <taxon>Pythiales</taxon>
        <taxon>Pythiaceae</taxon>
    </lineage>
</organism>